<gene>
    <name evidence="2" type="ORF">F5147DRAFT_652943</name>
</gene>
<proteinExistence type="predicted"/>
<keyword evidence="3" id="KW-1185">Reference proteome</keyword>
<evidence type="ECO:0000313" key="3">
    <source>
        <dbReference type="Proteomes" id="UP000823399"/>
    </source>
</evidence>
<comment type="caution">
    <text evidence="2">The sequence shown here is derived from an EMBL/GenBank/DDBJ whole genome shotgun (WGS) entry which is preliminary data.</text>
</comment>
<sequence>MGDVLNAFVSEVKQEGPKGITSKWHSAHLKFHITLALHNNAFTVAHHNIALKKMNQTWAQFKEKKVYRKAFCVDVEDMCSGSFPHTKSKEDMIDTLLASMGQLRMKPSDPKNTEEAASKNGLEQKCKGHINDADHSSASDAEKGTLKLDLESDHKQIHLSSRRMQRNHQKVDEHYGKATNNSKGKERQNMAAVLFPSEDAKDELESSSDDQLDIPLSASLNVEVKGKGKGGREVAVCTALPDINEDESDSSSAIESFTDKSDVKRDIMSQMLVEVPDVESSYSINDEDLDANVLPSTLMEWNIWTRIAFEHGNTQVFVKLGTFDAPTISTTHNARP</sequence>
<name>A0A9P7F7N4_9AGAM</name>
<dbReference type="RefSeq" id="XP_041292740.1">
    <property type="nucleotide sequence ID" value="XM_041433713.1"/>
</dbReference>
<evidence type="ECO:0000313" key="2">
    <source>
        <dbReference type="EMBL" id="KAG2108221.1"/>
    </source>
</evidence>
<reference evidence="2" key="1">
    <citation type="journal article" date="2020" name="New Phytol.">
        <title>Comparative genomics reveals dynamic genome evolution in host specialist ectomycorrhizal fungi.</title>
        <authorList>
            <person name="Lofgren L.A."/>
            <person name="Nguyen N.H."/>
            <person name="Vilgalys R."/>
            <person name="Ruytinx J."/>
            <person name="Liao H.L."/>
            <person name="Branco S."/>
            <person name="Kuo A."/>
            <person name="LaButti K."/>
            <person name="Lipzen A."/>
            <person name="Andreopoulos W."/>
            <person name="Pangilinan J."/>
            <person name="Riley R."/>
            <person name="Hundley H."/>
            <person name="Na H."/>
            <person name="Barry K."/>
            <person name="Grigoriev I.V."/>
            <person name="Stajich J.E."/>
            <person name="Kennedy P.G."/>
        </authorList>
    </citation>
    <scope>NUCLEOTIDE SEQUENCE</scope>
    <source>
        <strain evidence="2">FC423</strain>
    </source>
</reference>
<accession>A0A9P7F7N4</accession>
<dbReference type="AlphaFoldDB" id="A0A9P7F7N4"/>
<dbReference type="GeneID" id="64695972"/>
<dbReference type="EMBL" id="JABBWM010000028">
    <property type="protein sequence ID" value="KAG2108221.1"/>
    <property type="molecule type" value="Genomic_DNA"/>
</dbReference>
<evidence type="ECO:0000256" key="1">
    <source>
        <dbReference type="SAM" id="MobiDB-lite"/>
    </source>
</evidence>
<dbReference type="Proteomes" id="UP000823399">
    <property type="component" value="Unassembled WGS sequence"/>
</dbReference>
<protein>
    <submittedName>
        <fullName evidence="2">Uncharacterized protein</fullName>
    </submittedName>
</protein>
<feature type="region of interest" description="Disordered" evidence="1">
    <location>
        <begin position="157"/>
        <end position="188"/>
    </location>
</feature>
<organism evidence="2 3">
    <name type="scientific">Suillus discolor</name>
    <dbReference type="NCBI Taxonomy" id="1912936"/>
    <lineage>
        <taxon>Eukaryota</taxon>
        <taxon>Fungi</taxon>
        <taxon>Dikarya</taxon>
        <taxon>Basidiomycota</taxon>
        <taxon>Agaricomycotina</taxon>
        <taxon>Agaricomycetes</taxon>
        <taxon>Agaricomycetidae</taxon>
        <taxon>Boletales</taxon>
        <taxon>Suillineae</taxon>
        <taxon>Suillaceae</taxon>
        <taxon>Suillus</taxon>
    </lineage>
</organism>